<organism evidence="2 3">
    <name type="scientific">Acanthosepion pharaonis</name>
    <name type="common">Pharaoh cuttlefish</name>
    <name type="synonym">Sepia pharaonis</name>
    <dbReference type="NCBI Taxonomy" id="158019"/>
    <lineage>
        <taxon>Eukaryota</taxon>
        <taxon>Metazoa</taxon>
        <taxon>Spiralia</taxon>
        <taxon>Lophotrochozoa</taxon>
        <taxon>Mollusca</taxon>
        <taxon>Cephalopoda</taxon>
        <taxon>Coleoidea</taxon>
        <taxon>Decapodiformes</taxon>
        <taxon>Sepiida</taxon>
        <taxon>Sepiina</taxon>
        <taxon>Sepiidae</taxon>
        <taxon>Acanthosepion</taxon>
    </lineage>
</organism>
<keyword evidence="1" id="KW-0472">Membrane</keyword>
<gene>
    <name evidence="2" type="ORF">SPHA_6965</name>
</gene>
<dbReference type="AlphaFoldDB" id="A0A812AWM8"/>
<comment type="caution">
    <text evidence="2">The sequence shown here is derived from an EMBL/GenBank/DDBJ whole genome shotgun (WGS) entry which is preliminary data.</text>
</comment>
<evidence type="ECO:0000256" key="1">
    <source>
        <dbReference type="SAM" id="Phobius"/>
    </source>
</evidence>
<reference evidence="2" key="1">
    <citation type="submission" date="2021-01" db="EMBL/GenBank/DDBJ databases">
        <authorList>
            <person name="Li R."/>
            <person name="Bekaert M."/>
        </authorList>
    </citation>
    <scope>NUCLEOTIDE SEQUENCE</scope>
    <source>
        <strain evidence="2">Farmed</strain>
    </source>
</reference>
<keyword evidence="1" id="KW-0812">Transmembrane</keyword>
<dbReference type="EMBL" id="CAHIKZ030000224">
    <property type="protein sequence ID" value="CAE1161540.1"/>
    <property type="molecule type" value="Genomic_DNA"/>
</dbReference>
<keyword evidence="1" id="KW-1133">Transmembrane helix</keyword>
<evidence type="ECO:0000313" key="3">
    <source>
        <dbReference type="Proteomes" id="UP000597762"/>
    </source>
</evidence>
<name>A0A812AWM8_ACAPH</name>
<feature type="transmembrane region" description="Helical" evidence="1">
    <location>
        <begin position="6"/>
        <end position="24"/>
    </location>
</feature>
<evidence type="ECO:0000313" key="2">
    <source>
        <dbReference type="EMBL" id="CAE1161540.1"/>
    </source>
</evidence>
<dbReference type="Proteomes" id="UP000597762">
    <property type="component" value="Unassembled WGS sequence"/>
</dbReference>
<keyword evidence="3" id="KW-1185">Reference proteome</keyword>
<accession>A0A812AWM8</accession>
<proteinExistence type="predicted"/>
<sequence length="187" mass="21102">MTALAWGYFPGVNVTIFVFSLSFSRYAPIYRITKEAYCNGPRYKVAIFSKNAAGVYRQSREWRLGRSTQEINALIAGGKTSDTHNWSVLLTNKREHACENALARASSTLHNNSSPAPCFFVCPRCFLTHLLYPFPRPLSLQLETNGFNLSHCVFLSMKRFNAKDSCPFVPKCGLVPSCPFSCHLYAW</sequence>
<protein>
    <submittedName>
        <fullName evidence="2">Uncharacterized protein</fullName>
    </submittedName>
</protein>